<gene>
    <name evidence="2" type="primary">aafA</name>
    <name evidence="2" type="ORF">NCTC7927_03698</name>
</gene>
<dbReference type="EMBL" id="UGAK01000003">
    <property type="protein sequence ID" value="STF94823.1"/>
    <property type="molecule type" value="Genomic_DNA"/>
</dbReference>
<evidence type="ECO:0000256" key="1">
    <source>
        <dbReference type="SAM" id="SignalP"/>
    </source>
</evidence>
<dbReference type="Proteomes" id="UP000254043">
    <property type="component" value="Unassembled WGS sequence"/>
</dbReference>
<reference evidence="2 3" key="1">
    <citation type="submission" date="2018-06" db="EMBL/GenBank/DDBJ databases">
        <authorList>
            <consortium name="Pathogen Informatics"/>
            <person name="Doyle S."/>
        </authorList>
    </citation>
    <scope>NUCLEOTIDE SEQUENCE [LARGE SCALE GENOMIC DNA]</scope>
    <source>
        <strain evidence="2 3">NCTC7927</strain>
    </source>
</reference>
<feature type="signal peptide" evidence="1">
    <location>
        <begin position="1"/>
        <end position="22"/>
    </location>
</feature>
<dbReference type="AlphaFoldDB" id="A0A376MC16"/>
<protein>
    <submittedName>
        <fullName evidence="2">Major fimbrial subunit of aggregative adherence fimbria II</fullName>
    </submittedName>
</protein>
<evidence type="ECO:0000313" key="2">
    <source>
        <dbReference type="EMBL" id="STF94823.1"/>
    </source>
</evidence>
<feature type="chain" id="PRO_5016672199" evidence="1">
    <location>
        <begin position="23"/>
        <end position="172"/>
    </location>
</feature>
<organism evidence="2 3">
    <name type="scientific">Escherichia coli</name>
    <dbReference type="NCBI Taxonomy" id="562"/>
    <lineage>
        <taxon>Bacteria</taxon>
        <taxon>Pseudomonadati</taxon>
        <taxon>Pseudomonadota</taxon>
        <taxon>Gammaproteobacteria</taxon>
        <taxon>Enterobacterales</taxon>
        <taxon>Enterobacteriaceae</taxon>
        <taxon>Escherichia</taxon>
    </lineage>
</organism>
<sequence>MKKSIYFILCPVLSLYCGMTMAVTQPPSNTISSSSTSFAQGEIEITNNCKVSITTPSKIVRPATQATQAYSVNFTITQNKSCADIGSRIAYWSEGRQSPFRMVNTSNSNIVYSFSNFSESPSTALLSGTGGKKYSLANKGVQRVNVTIPIPQSGVYIPGRYTLGLNAGLVIN</sequence>
<evidence type="ECO:0000313" key="3">
    <source>
        <dbReference type="Proteomes" id="UP000254043"/>
    </source>
</evidence>
<dbReference type="Gene3D" id="2.60.40.2910">
    <property type="match status" value="1"/>
</dbReference>
<keyword evidence="1" id="KW-0732">Signal</keyword>
<accession>A0A376MC16</accession>
<proteinExistence type="predicted"/>
<name>A0A376MC16_ECOLX</name>